<comment type="caution">
    <text evidence="2">The sequence shown here is derived from an EMBL/GenBank/DDBJ whole genome shotgun (WGS) entry which is preliminary data.</text>
</comment>
<feature type="region of interest" description="Disordered" evidence="1">
    <location>
        <begin position="76"/>
        <end position="110"/>
    </location>
</feature>
<organism evidence="2 3">
    <name type="scientific">Psilocybe cyanescens</name>
    <dbReference type="NCBI Taxonomy" id="93625"/>
    <lineage>
        <taxon>Eukaryota</taxon>
        <taxon>Fungi</taxon>
        <taxon>Dikarya</taxon>
        <taxon>Basidiomycota</taxon>
        <taxon>Agaricomycotina</taxon>
        <taxon>Agaricomycetes</taxon>
        <taxon>Agaricomycetidae</taxon>
        <taxon>Agaricales</taxon>
        <taxon>Agaricineae</taxon>
        <taxon>Strophariaceae</taxon>
        <taxon>Psilocybe</taxon>
    </lineage>
</organism>
<proteinExistence type="predicted"/>
<keyword evidence="3" id="KW-1185">Reference proteome</keyword>
<sequence length="147" mass="16399">MLSTSEEEGEEKRGMQNTGVGKAKAVGRIAKRSHLRPARLRMPVSHSTSKKKHPNKINNYICLSLSIRGERKLTAVNNSNSHQSPRAAPNCTRKVRRDREHAQDGTTECSRRRDHALELLVYRAIAVAGHDLVVREGVSIGLNVKDE</sequence>
<reference evidence="2 3" key="1">
    <citation type="journal article" date="2018" name="Evol. Lett.">
        <title>Horizontal gene cluster transfer increased hallucinogenic mushroom diversity.</title>
        <authorList>
            <person name="Reynolds H.T."/>
            <person name="Vijayakumar V."/>
            <person name="Gluck-Thaler E."/>
            <person name="Korotkin H.B."/>
            <person name="Matheny P.B."/>
            <person name="Slot J.C."/>
        </authorList>
    </citation>
    <scope>NUCLEOTIDE SEQUENCE [LARGE SCALE GENOMIC DNA]</scope>
    <source>
        <strain evidence="2 3">2631</strain>
    </source>
</reference>
<dbReference type="AlphaFoldDB" id="A0A409WQT1"/>
<feature type="compositionally biased region" description="Basic residues" evidence="1">
    <location>
        <begin position="29"/>
        <end position="39"/>
    </location>
</feature>
<feature type="compositionally biased region" description="Basic and acidic residues" evidence="1">
    <location>
        <begin position="97"/>
        <end position="110"/>
    </location>
</feature>
<evidence type="ECO:0000313" key="3">
    <source>
        <dbReference type="Proteomes" id="UP000283269"/>
    </source>
</evidence>
<feature type="region of interest" description="Disordered" evidence="1">
    <location>
        <begin position="1"/>
        <end position="55"/>
    </location>
</feature>
<dbReference type="InParanoid" id="A0A409WQT1"/>
<name>A0A409WQT1_PSICY</name>
<accession>A0A409WQT1</accession>
<evidence type="ECO:0000313" key="2">
    <source>
        <dbReference type="EMBL" id="PPQ80857.1"/>
    </source>
</evidence>
<gene>
    <name evidence="2" type="ORF">CVT25_001871</name>
</gene>
<protein>
    <submittedName>
        <fullName evidence="2">Uncharacterized protein</fullName>
    </submittedName>
</protein>
<dbReference type="EMBL" id="NHYD01003306">
    <property type="protein sequence ID" value="PPQ80857.1"/>
    <property type="molecule type" value="Genomic_DNA"/>
</dbReference>
<evidence type="ECO:0000256" key="1">
    <source>
        <dbReference type="SAM" id="MobiDB-lite"/>
    </source>
</evidence>
<dbReference type="Proteomes" id="UP000283269">
    <property type="component" value="Unassembled WGS sequence"/>
</dbReference>